<gene>
    <name evidence="1" type="ORF">E2C01_095044</name>
</gene>
<accession>A0A5B7K2J1</accession>
<dbReference type="Proteomes" id="UP000324222">
    <property type="component" value="Unassembled WGS sequence"/>
</dbReference>
<protein>
    <submittedName>
        <fullName evidence="1">Uncharacterized protein</fullName>
    </submittedName>
</protein>
<evidence type="ECO:0000313" key="1">
    <source>
        <dbReference type="EMBL" id="MPC99617.1"/>
    </source>
</evidence>
<reference evidence="1 2" key="1">
    <citation type="submission" date="2019-05" db="EMBL/GenBank/DDBJ databases">
        <title>Another draft genome of Portunus trituberculatus and its Hox gene families provides insights of decapod evolution.</title>
        <authorList>
            <person name="Jeong J.-H."/>
            <person name="Song I."/>
            <person name="Kim S."/>
            <person name="Choi T."/>
            <person name="Kim D."/>
            <person name="Ryu S."/>
            <person name="Kim W."/>
        </authorList>
    </citation>
    <scope>NUCLEOTIDE SEQUENCE [LARGE SCALE GENOMIC DNA]</scope>
    <source>
        <tissue evidence="1">Muscle</tissue>
    </source>
</reference>
<sequence>MEEQLTTALLQVKHLEERCEDRATQQAKADLYKETLDKFENIVGKEFGLGRKGAPEDLQIYLGQLRKEDKVLTDSLAQLRAR</sequence>
<dbReference type="OrthoDB" id="331602at2759"/>
<evidence type="ECO:0000313" key="2">
    <source>
        <dbReference type="Proteomes" id="UP000324222"/>
    </source>
</evidence>
<dbReference type="EMBL" id="VSRR010119115">
    <property type="protein sequence ID" value="MPC99617.1"/>
    <property type="molecule type" value="Genomic_DNA"/>
</dbReference>
<organism evidence="1 2">
    <name type="scientific">Portunus trituberculatus</name>
    <name type="common">Swimming crab</name>
    <name type="synonym">Neptunus trituberculatus</name>
    <dbReference type="NCBI Taxonomy" id="210409"/>
    <lineage>
        <taxon>Eukaryota</taxon>
        <taxon>Metazoa</taxon>
        <taxon>Ecdysozoa</taxon>
        <taxon>Arthropoda</taxon>
        <taxon>Crustacea</taxon>
        <taxon>Multicrustacea</taxon>
        <taxon>Malacostraca</taxon>
        <taxon>Eumalacostraca</taxon>
        <taxon>Eucarida</taxon>
        <taxon>Decapoda</taxon>
        <taxon>Pleocyemata</taxon>
        <taxon>Brachyura</taxon>
        <taxon>Eubrachyura</taxon>
        <taxon>Portunoidea</taxon>
        <taxon>Portunidae</taxon>
        <taxon>Portuninae</taxon>
        <taxon>Portunus</taxon>
    </lineage>
</organism>
<dbReference type="AlphaFoldDB" id="A0A5B7K2J1"/>
<proteinExistence type="predicted"/>
<name>A0A5B7K2J1_PORTR</name>
<keyword evidence="2" id="KW-1185">Reference proteome</keyword>
<comment type="caution">
    <text evidence="1">The sequence shown here is derived from an EMBL/GenBank/DDBJ whole genome shotgun (WGS) entry which is preliminary data.</text>
</comment>